<dbReference type="SUPFAM" id="SSF52091">
    <property type="entry name" value="SpoIIaa-like"/>
    <property type="match status" value="1"/>
</dbReference>
<sequence length="140" mass="15417">MADSSEFVILLDQPSDEIENPRSEEFVYLLDNEPAEKDDSEKETGTCLTLPSNSTIDSVMALYQDLAELDASSDACLILDASAVTDSDTAVLQLLSSFVVNSDRNGTAIAWYQPTPYFCDLAKQLDYAKYLKLDSLVESL</sequence>
<protein>
    <submittedName>
        <fullName evidence="1">STAS domain-containing protein</fullName>
    </submittedName>
</protein>
<dbReference type="Proteomes" id="UP001557484">
    <property type="component" value="Unassembled WGS sequence"/>
</dbReference>
<keyword evidence="2" id="KW-1185">Reference proteome</keyword>
<evidence type="ECO:0000313" key="1">
    <source>
        <dbReference type="EMBL" id="MEX1665358.1"/>
    </source>
</evidence>
<dbReference type="EMBL" id="JBFRYB010000001">
    <property type="protein sequence ID" value="MEX1665358.1"/>
    <property type="molecule type" value="Genomic_DNA"/>
</dbReference>
<gene>
    <name evidence="1" type="ORF">AB4875_07640</name>
</gene>
<dbReference type="Gene3D" id="3.30.750.24">
    <property type="entry name" value="STAS domain"/>
    <property type="match status" value="1"/>
</dbReference>
<reference evidence="1 2" key="1">
    <citation type="journal article" date="2011" name="Int. J. Syst. Evol. Microbiol.">
        <title>Zhongshania antarctica gen. nov., sp. nov. and Zhongshania guokunii sp. nov., gammaproteobacteria respectively isolated from coastal attached (fast) ice and surface seawater of the Antarctic.</title>
        <authorList>
            <person name="Li H.J."/>
            <person name="Zhang X.Y."/>
            <person name="Chen C.X."/>
            <person name="Zhang Y.J."/>
            <person name="Gao Z.M."/>
            <person name="Yu Y."/>
            <person name="Chen X.L."/>
            <person name="Chen B."/>
            <person name="Zhang Y.Z."/>
        </authorList>
    </citation>
    <scope>NUCLEOTIDE SEQUENCE [LARGE SCALE GENOMIC DNA]</scope>
    <source>
        <strain evidence="1 2">R06B22</strain>
    </source>
</reference>
<dbReference type="InterPro" id="IPR036513">
    <property type="entry name" value="STAS_dom_sf"/>
</dbReference>
<proteinExistence type="predicted"/>
<dbReference type="RefSeq" id="WP_368375462.1">
    <property type="nucleotide sequence ID" value="NZ_JBFRYB010000001.1"/>
</dbReference>
<organism evidence="1 2">
    <name type="scientific">Zhongshania arctica</name>
    <dbReference type="NCBI Taxonomy" id="3238302"/>
    <lineage>
        <taxon>Bacteria</taxon>
        <taxon>Pseudomonadati</taxon>
        <taxon>Pseudomonadota</taxon>
        <taxon>Gammaproteobacteria</taxon>
        <taxon>Cellvibrionales</taxon>
        <taxon>Spongiibacteraceae</taxon>
        <taxon>Zhongshania</taxon>
    </lineage>
</organism>
<evidence type="ECO:0000313" key="2">
    <source>
        <dbReference type="Proteomes" id="UP001557484"/>
    </source>
</evidence>
<comment type="caution">
    <text evidence="1">The sequence shown here is derived from an EMBL/GenBank/DDBJ whole genome shotgun (WGS) entry which is preliminary data.</text>
</comment>
<accession>A0ABV3TUQ7</accession>
<name>A0ABV3TUQ7_9GAMM</name>